<name>A0A2Z2KEM6_9BACL</name>
<reference evidence="2 3" key="1">
    <citation type="submission" date="2017-06" db="EMBL/GenBank/DDBJ databases">
        <title>Complete genome sequence of Paenibacillus donghaensis KCTC 13049T isolated from East Sea sediment, South Korea.</title>
        <authorList>
            <person name="Jung B.K."/>
            <person name="Hong S.-J."/>
            <person name="Shin J.-H."/>
        </authorList>
    </citation>
    <scope>NUCLEOTIDE SEQUENCE [LARGE SCALE GENOMIC DNA]</scope>
    <source>
        <strain evidence="2 3">KCTC 13049</strain>
    </source>
</reference>
<accession>A0A2Z2KEM6</accession>
<gene>
    <name evidence="2" type="ORF">B9T62_33535</name>
</gene>
<dbReference type="RefSeq" id="WP_087919191.1">
    <property type="nucleotide sequence ID" value="NZ_CP021780.1"/>
</dbReference>
<feature type="transmembrane region" description="Helical" evidence="1">
    <location>
        <begin position="6"/>
        <end position="21"/>
    </location>
</feature>
<sequence>MAEKMIVVISGYLLMTFYNLAKTKKMMLRDKITYGVTVIVSIYLGIEYVGEFGMPILHDIASWLYKDLGHRIVEYLDKNS</sequence>
<evidence type="ECO:0000313" key="2">
    <source>
        <dbReference type="EMBL" id="ASA25226.1"/>
    </source>
</evidence>
<keyword evidence="3" id="KW-1185">Reference proteome</keyword>
<keyword evidence="1" id="KW-1133">Transmembrane helix</keyword>
<dbReference type="Proteomes" id="UP000249890">
    <property type="component" value="Chromosome"/>
</dbReference>
<proteinExistence type="predicted"/>
<evidence type="ECO:0000313" key="3">
    <source>
        <dbReference type="Proteomes" id="UP000249890"/>
    </source>
</evidence>
<keyword evidence="1" id="KW-0812">Transmembrane</keyword>
<organism evidence="2 3">
    <name type="scientific">Paenibacillus donghaensis</name>
    <dbReference type="NCBI Taxonomy" id="414771"/>
    <lineage>
        <taxon>Bacteria</taxon>
        <taxon>Bacillati</taxon>
        <taxon>Bacillota</taxon>
        <taxon>Bacilli</taxon>
        <taxon>Bacillales</taxon>
        <taxon>Paenibacillaceae</taxon>
        <taxon>Paenibacillus</taxon>
    </lineage>
</organism>
<keyword evidence="1" id="KW-0472">Membrane</keyword>
<protein>
    <submittedName>
        <fullName evidence="2">Uncharacterized protein</fullName>
    </submittedName>
</protein>
<dbReference type="EMBL" id="CP021780">
    <property type="protein sequence ID" value="ASA25226.1"/>
    <property type="molecule type" value="Genomic_DNA"/>
</dbReference>
<dbReference type="AlphaFoldDB" id="A0A2Z2KEM6"/>
<dbReference type="KEGG" id="pdh:B9T62_33535"/>
<dbReference type="OrthoDB" id="2628043at2"/>
<evidence type="ECO:0000256" key="1">
    <source>
        <dbReference type="SAM" id="Phobius"/>
    </source>
</evidence>